<proteinExistence type="predicted"/>
<dbReference type="EMBL" id="QRLF01000034">
    <property type="protein sequence ID" value="RHI87055.1"/>
    <property type="molecule type" value="Genomic_DNA"/>
</dbReference>
<sequence length="321" mass="37053">MKTTIEAYSFTVRKKRDKEPISFSDYPDIYQLLTHGSMKFIKYIDKNITGDVPAEKMTVRIPPKGHSHSDAERYLCGIIETGHYGKEYEAVDKDNPKDEEKKIYLGKSKAIMIPFFYYIHIPRKGNKALMILERTENNGIFPLMRSILISFFNFHFGVEEGYTIDRGNIILGSYLKKLSDGKYNSLSLSANSVPTDIAERYFGVLDSEDFTLELTLKFRKNIGETKEKKIKSMIDSGNYLFESSDLSDIFEESTKRVTSTIGTGKNAKTRTLYLDDEKKNLIRPYYEIEVEENAKGFADYNSIKEVTKQFIKDNTDFKVFE</sequence>
<comment type="caution">
    <text evidence="1">The sequence shown here is derived from an EMBL/GenBank/DDBJ whole genome shotgun (WGS) entry which is preliminary data.</text>
</comment>
<reference evidence="1 2" key="1">
    <citation type="submission" date="2018-08" db="EMBL/GenBank/DDBJ databases">
        <title>A genome reference for cultivated species of the human gut microbiota.</title>
        <authorList>
            <person name="Zou Y."/>
            <person name="Xue W."/>
            <person name="Luo G."/>
        </authorList>
    </citation>
    <scope>NUCLEOTIDE SEQUENCE [LARGE SCALE GENOMIC DNA]</scope>
    <source>
        <strain evidence="1 2">AM13-21</strain>
    </source>
</reference>
<name>A0A415BL17_PHOVU</name>
<dbReference type="Proteomes" id="UP000285777">
    <property type="component" value="Unassembled WGS sequence"/>
</dbReference>
<dbReference type="RefSeq" id="WP_118291723.1">
    <property type="nucleotide sequence ID" value="NZ_QRLF01000034.1"/>
</dbReference>
<evidence type="ECO:0000313" key="2">
    <source>
        <dbReference type="Proteomes" id="UP000285777"/>
    </source>
</evidence>
<gene>
    <name evidence="1" type="ORF">DW150_17910</name>
</gene>
<accession>A0A415BL17</accession>
<dbReference type="AlphaFoldDB" id="A0A415BL17"/>
<organism evidence="1 2">
    <name type="scientific">Phocaeicola vulgatus</name>
    <name type="common">Bacteroides vulgatus</name>
    <dbReference type="NCBI Taxonomy" id="821"/>
    <lineage>
        <taxon>Bacteria</taxon>
        <taxon>Pseudomonadati</taxon>
        <taxon>Bacteroidota</taxon>
        <taxon>Bacteroidia</taxon>
        <taxon>Bacteroidales</taxon>
        <taxon>Bacteroidaceae</taxon>
        <taxon>Phocaeicola</taxon>
    </lineage>
</organism>
<evidence type="ECO:0000313" key="1">
    <source>
        <dbReference type="EMBL" id="RHI87055.1"/>
    </source>
</evidence>
<protein>
    <submittedName>
        <fullName evidence="1">Uncharacterized protein</fullName>
    </submittedName>
</protein>